<dbReference type="PANTHER" id="PTHR43585">
    <property type="entry name" value="FUMIPYRROLE BIOSYNTHESIS PROTEIN C"/>
    <property type="match status" value="1"/>
</dbReference>
<keyword evidence="1" id="KW-0436">Ligase</keyword>
<dbReference type="Gene3D" id="3.40.50.20">
    <property type="match status" value="1"/>
</dbReference>
<dbReference type="PANTHER" id="PTHR43585:SF2">
    <property type="entry name" value="ATP-GRASP ENZYME FSQD"/>
    <property type="match status" value="1"/>
</dbReference>
<evidence type="ECO:0000256" key="4">
    <source>
        <dbReference type="PROSITE-ProRule" id="PRU00409"/>
    </source>
</evidence>
<dbReference type="GO" id="GO:0046872">
    <property type="term" value="F:metal ion binding"/>
    <property type="evidence" value="ECO:0007669"/>
    <property type="project" value="InterPro"/>
</dbReference>
<evidence type="ECO:0000256" key="2">
    <source>
        <dbReference type="ARBA" id="ARBA00022741"/>
    </source>
</evidence>
<dbReference type="InterPro" id="IPR052032">
    <property type="entry name" value="ATP-dep_AA_Ligase"/>
</dbReference>
<evidence type="ECO:0000259" key="5">
    <source>
        <dbReference type="PROSITE" id="PS50975"/>
    </source>
</evidence>
<evidence type="ECO:0000313" key="6">
    <source>
        <dbReference type="EMBL" id="MBK9985383.1"/>
    </source>
</evidence>
<accession>A0A9D7SY41</accession>
<proteinExistence type="predicted"/>
<keyword evidence="2 4" id="KW-0547">Nucleotide-binding</keyword>
<reference evidence="6 7" key="1">
    <citation type="submission" date="2020-10" db="EMBL/GenBank/DDBJ databases">
        <title>Connecting structure to function with the recovery of over 1000 high-quality activated sludge metagenome-assembled genomes encoding full-length rRNA genes using long-read sequencing.</title>
        <authorList>
            <person name="Singleton C.M."/>
            <person name="Petriglieri F."/>
            <person name="Kristensen J.M."/>
            <person name="Kirkegaard R.H."/>
            <person name="Michaelsen T.Y."/>
            <person name="Andersen M.H."/>
            <person name="Karst S.M."/>
            <person name="Dueholm M.S."/>
            <person name="Nielsen P.H."/>
            <person name="Albertsen M."/>
        </authorList>
    </citation>
    <scope>NUCLEOTIDE SEQUENCE [LARGE SCALE GENOMIC DNA]</scope>
    <source>
        <strain evidence="6">Ribe_18-Q3-R11-54_MAXAC.273</strain>
    </source>
</reference>
<dbReference type="PROSITE" id="PS50975">
    <property type="entry name" value="ATP_GRASP"/>
    <property type="match status" value="1"/>
</dbReference>
<organism evidence="6 7">
    <name type="scientific">Candidatus Opimibacter skivensis</name>
    <dbReference type="NCBI Taxonomy" id="2982028"/>
    <lineage>
        <taxon>Bacteria</taxon>
        <taxon>Pseudomonadati</taxon>
        <taxon>Bacteroidota</taxon>
        <taxon>Saprospiria</taxon>
        <taxon>Saprospirales</taxon>
        <taxon>Saprospiraceae</taxon>
        <taxon>Candidatus Opimibacter</taxon>
    </lineage>
</organism>
<dbReference type="GO" id="GO:0005524">
    <property type="term" value="F:ATP binding"/>
    <property type="evidence" value="ECO:0007669"/>
    <property type="project" value="UniProtKB-UniRule"/>
</dbReference>
<dbReference type="InterPro" id="IPR011761">
    <property type="entry name" value="ATP-grasp"/>
</dbReference>
<dbReference type="EMBL" id="JADKGY010000035">
    <property type="protein sequence ID" value="MBK9985383.1"/>
    <property type="molecule type" value="Genomic_DNA"/>
</dbReference>
<dbReference type="AlphaFoldDB" id="A0A9D7SY41"/>
<dbReference type="SUPFAM" id="SSF56059">
    <property type="entry name" value="Glutathione synthetase ATP-binding domain-like"/>
    <property type="match status" value="1"/>
</dbReference>
<evidence type="ECO:0000313" key="7">
    <source>
        <dbReference type="Proteomes" id="UP000808337"/>
    </source>
</evidence>
<dbReference type="InterPro" id="IPR013815">
    <property type="entry name" value="ATP_grasp_subdomain_1"/>
</dbReference>
<dbReference type="GO" id="GO:0016874">
    <property type="term" value="F:ligase activity"/>
    <property type="evidence" value="ECO:0007669"/>
    <property type="project" value="UniProtKB-KW"/>
</dbReference>
<comment type="caution">
    <text evidence="6">The sequence shown here is derived from an EMBL/GenBank/DDBJ whole genome shotgun (WGS) entry which is preliminary data.</text>
</comment>
<protein>
    <submittedName>
        <fullName evidence="6">ATPase</fullName>
    </submittedName>
</protein>
<gene>
    <name evidence="6" type="ORF">IPP15_24090</name>
</gene>
<keyword evidence="3 4" id="KW-0067">ATP-binding</keyword>
<dbReference type="Proteomes" id="UP000808337">
    <property type="component" value="Unassembled WGS sequence"/>
</dbReference>
<name>A0A9D7SY41_9BACT</name>
<evidence type="ECO:0000256" key="3">
    <source>
        <dbReference type="ARBA" id="ARBA00022840"/>
    </source>
</evidence>
<evidence type="ECO:0000256" key="1">
    <source>
        <dbReference type="ARBA" id="ARBA00022598"/>
    </source>
</evidence>
<dbReference type="Gene3D" id="3.30.470.20">
    <property type="entry name" value="ATP-grasp fold, B domain"/>
    <property type="match status" value="1"/>
</dbReference>
<dbReference type="Gene3D" id="3.30.1490.20">
    <property type="entry name" value="ATP-grasp fold, A domain"/>
    <property type="match status" value="1"/>
</dbReference>
<sequence length="400" mass="45878">MDRTYVFLCLASDYKGGAFLRQLKRLGHMVYLVTSEKTRKDAWPYDDIEEVFFMPGTDGRIWDINELLAGTAHLFRTHKIDRVIALDDYDVWKAARIREDFRIPGMGDTTARHFFDKLSMRMEARDAGLPVPGFTALFNDDIIHEFLKTSTGPWLAKPRRDAGSLGIRKIKTAEDFWTWAGECGDKRHQYLLEEFKPGIICHVDSLNYEDETLFTRCSQYLDAPFEVAHGGGIFQSKTMGTKDALAKKLVAVNKKVLSTFGLRHGPSHSEYIVRDGGKEILFLETAARCGGAHLTDMVESATGISLWTEWANIEHAVLTGKKYHLPIVDELQAGIIVTLSKYEKPDYEKFTDEEIWWRLHKKHHIGFIFQHKTGKRIEELLAKYAQIIREEYSTVVPLKE</sequence>
<feature type="domain" description="ATP-grasp" evidence="5">
    <location>
        <begin position="121"/>
        <end position="315"/>
    </location>
</feature>